<evidence type="ECO:0000313" key="2">
    <source>
        <dbReference type="WBParaSite" id="maker-uti_cns_0009419-snap-gene-0.4-mRNA-1"/>
    </source>
</evidence>
<dbReference type="InterPro" id="IPR036770">
    <property type="entry name" value="Ankyrin_rpt-contain_sf"/>
</dbReference>
<dbReference type="PANTHER" id="PTHR46586">
    <property type="entry name" value="ANKYRIN REPEAT-CONTAINING PROTEIN"/>
    <property type="match status" value="1"/>
</dbReference>
<dbReference type="AlphaFoldDB" id="A0A1I8I1W2"/>
<keyword evidence="1" id="KW-1185">Reference proteome</keyword>
<dbReference type="WBParaSite" id="maker-uti_cns_0009419-snap-gene-0.4-mRNA-1">
    <property type="protein sequence ID" value="maker-uti_cns_0009419-snap-gene-0.4-mRNA-1"/>
    <property type="gene ID" value="maker-uti_cns_0009419-snap-gene-0.4"/>
</dbReference>
<dbReference type="InterPro" id="IPR052050">
    <property type="entry name" value="SecEffector_AnkRepeat"/>
</dbReference>
<dbReference type="PANTHER" id="PTHR46586:SF3">
    <property type="entry name" value="ANKYRIN REPEAT-CONTAINING PROTEIN"/>
    <property type="match status" value="1"/>
</dbReference>
<dbReference type="Gene3D" id="1.25.40.20">
    <property type="entry name" value="Ankyrin repeat-containing domain"/>
    <property type="match status" value="1"/>
</dbReference>
<reference evidence="2" key="1">
    <citation type="submission" date="2016-11" db="UniProtKB">
        <authorList>
            <consortium name="WormBaseParasite"/>
        </authorList>
    </citation>
    <scope>IDENTIFICATION</scope>
</reference>
<dbReference type="Proteomes" id="UP000095280">
    <property type="component" value="Unplaced"/>
</dbReference>
<proteinExistence type="predicted"/>
<evidence type="ECO:0000313" key="1">
    <source>
        <dbReference type="Proteomes" id="UP000095280"/>
    </source>
</evidence>
<dbReference type="Pfam" id="PF12796">
    <property type="entry name" value="Ank_2"/>
    <property type="match status" value="1"/>
</dbReference>
<accession>A0A1I8I1W2</accession>
<organism evidence="1 2">
    <name type="scientific">Macrostomum lignano</name>
    <dbReference type="NCBI Taxonomy" id="282301"/>
    <lineage>
        <taxon>Eukaryota</taxon>
        <taxon>Metazoa</taxon>
        <taxon>Spiralia</taxon>
        <taxon>Lophotrochozoa</taxon>
        <taxon>Platyhelminthes</taxon>
        <taxon>Rhabditophora</taxon>
        <taxon>Macrostomorpha</taxon>
        <taxon>Macrostomida</taxon>
        <taxon>Macrostomidae</taxon>
        <taxon>Macrostomum</taxon>
    </lineage>
</organism>
<name>A0A1I8I1W2_9PLAT</name>
<dbReference type="SUPFAM" id="SSF48403">
    <property type="entry name" value="Ankyrin repeat"/>
    <property type="match status" value="1"/>
</dbReference>
<sequence>TVFACCRASCLLLQVPPSLQTASLCLPLHLQIDEFKIITGNRLAASEGHLEVVKFLVPKVANKAKRDKCCIEAAESAARNRQWEVVKFLVPTVADQTKRDQCCIQAAKSAARNGNLQVVNFLVPKVANKTKRDQCCIKAADSAAK</sequence>
<dbReference type="InterPro" id="IPR002110">
    <property type="entry name" value="Ankyrin_rpt"/>
</dbReference>
<protein>
    <submittedName>
        <fullName evidence="2">ANK_REP_REGION domain-containing protein</fullName>
    </submittedName>
</protein>